<dbReference type="EMBL" id="CAJNOM010000406">
    <property type="protein sequence ID" value="CAF1419918.1"/>
    <property type="molecule type" value="Genomic_DNA"/>
</dbReference>
<comment type="caution">
    <text evidence="1">The sequence shown here is derived from an EMBL/GenBank/DDBJ whole genome shotgun (WGS) entry which is preliminary data.</text>
</comment>
<dbReference type="Proteomes" id="UP000663877">
    <property type="component" value="Unassembled WGS sequence"/>
</dbReference>
<accession>A0A813WXS9</accession>
<organism evidence="1 5">
    <name type="scientific">Adineta steineri</name>
    <dbReference type="NCBI Taxonomy" id="433720"/>
    <lineage>
        <taxon>Eukaryota</taxon>
        <taxon>Metazoa</taxon>
        <taxon>Spiralia</taxon>
        <taxon>Gnathifera</taxon>
        <taxon>Rotifera</taxon>
        <taxon>Eurotatoria</taxon>
        <taxon>Bdelloidea</taxon>
        <taxon>Adinetida</taxon>
        <taxon>Adinetidae</taxon>
        <taxon>Adineta</taxon>
    </lineage>
</organism>
<reference evidence="1" key="1">
    <citation type="submission" date="2021-02" db="EMBL/GenBank/DDBJ databases">
        <authorList>
            <person name="Nowell W R."/>
        </authorList>
    </citation>
    <scope>NUCLEOTIDE SEQUENCE</scope>
</reference>
<protein>
    <submittedName>
        <fullName evidence="1">Uncharacterized protein</fullName>
    </submittedName>
</protein>
<dbReference type="OrthoDB" id="10093375at2759"/>
<gene>
    <name evidence="1" type="ORF">BJG266_LOCUS8721</name>
    <name evidence="2" type="ORF">QVE165_LOCUS38167</name>
    <name evidence="3" type="ORF">QVE165_LOCUS38199</name>
</gene>
<evidence type="ECO:0000313" key="3">
    <source>
        <dbReference type="EMBL" id="CAF1420339.1"/>
    </source>
</evidence>
<evidence type="ECO:0000313" key="5">
    <source>
        <dbReference type="Proteomes" id="UP000663877"/>
    </source>
</evidence>
<dbReference type="AlphaFoldDB" id="A0A813WXS9"/>
<evidence type="ECO:0000313" key="1">
    <source>
        <dbReference type="EMBL" id="CAF0867571.1"/>
    </source>
</evidence>
<evidence type="ECO:0000313" key="2">
    <source>
        <dbReference type="EMBL" id="CAF1419918.1"/>
    </source>
</evidence>
<proteinExistence type="predicted"/>
<dbReference type="EMBL" id="CAJNOM010000407">
    <property type="protein sequence ID" value="CAF1420339.1"/>
    <property type="molecule type" value="Genomic_DNA"/>
</dbReference>
<evidence type="ECO:0000313" key="4">
    <source>
        <dbReference type="Proteomes" id="UP000663832"/>
    </source>
</evidence>
<name>A0A813WXS9_9BILA</name>
<sequence>MIVKYLKKYQKSRFDKKNSLIDLRRLLVPTGLPLLLELVHISHYFHLIFGFIDQWWSSSSDDDHDNNRVLNNIQQWTTLLEQIQRFNIIESALNQNENTLIISQKTISNDILQRLDERKNQSWLIFTKDDQNNKDISYSKFDIKYYLFELICGTLSLILQTIQKSSPHFYPFVYVLTDHAQFNNDSYLNLIASPFIGLARSLITEYERHRLKLIDLQYH</sequence>
<dbReference type="EMBL" id="CAJNOI010000027">
    <property type="protein sequence ID" value="CAF0867571.1"/>
    <property type="molecule type" value="Genomic_DNA"/>
</dbReference>
<keyword evidence="4" id="KW-1185">Reference proteome</keyword>
<dbReference type="Proteomes" id="UP000663832">
    <property type="component" value="Unassembled WGS sequence"/>
</dbReference>